<gene>
    <name evidence="2" type="ORF">BDK51DRAFT_46096</name>
</gene>
<keyword evidence="3" id="KW-1185">Reference proteome</keyword>
<dbReference type="InterPro" id="IPR046341">
    <property type="entry name" value="SET_dom_sf"/>
</dbReference>
<dbReference type="InterPro" id="IPR050869">
    <property type="entry name" value="H3K4_H4K5_MeTrfase"/>
</dbReference>
<evidence type="ECO:0000313" key="2">
    <source>
        <dbReference type="EMBL" id="RKO90254.1"/>
    </source>
</evidence>
<dbReference type="Gene3D" id="2.170.270.10">
    <property type="entry name" value="SET domain"/>
    <property type="match status" value="1"/>
</dbReference>
<reference evidence="3" key="1">
    <citation type="journal article" date="2018" name="Nat. Microbiol.">
        <title>Leveraging single-cell genomics to expand the fungal tree of life.</title>
        <authorList>
            <person name="Ahrendt S.R."/>
            <person name="Quandt C.A."/>
            <person name="Ciobanu D."/>
            <person name="Clum A."/>
            <person name="Salamov A."/>
            <person name="Andreopoulos B."/>
            <person name="Cheng J.F."/>
            <person name="Woyke T."/>
            <person name="Pelin A."/>
            <person name="Henrissat B."/>
            <person name="Reynolds N.K."/>
            <person name="Benny G.L."/>
            <person name="Smith M.E."/>
            <person name="James T.Y."/>
            <person name="Grigoriev I.V."/>
        </authorList>
    </citation>
    <scope>NUCLEOTIDE SEQUENCE [LARGE SCALE GENOMIC DNA]</scope>
</reference>
<dbReference type="SUPFAM" id="SSF82199">
    <property type="entry name" value="SET domain"/>
    <property type="match status" value="1"/>
</dbReference>
<dbReference type="EMBL" id="KZ995644">
    <property type="protein sequence ID" value="RKO90254.1"/>
    <property type="molecule type" value="Genomic_DNA"/>
</dbReference>
<dbReference type="InterPro" id="IPR001214">
    <property type="entry name" value="SET_dom"/>
</dbReference>
<accession>A0A4P9WCL5</accession>
<evidence type="ECO:0000313" key="3">
    <source>
        <dbReference type="Proteomes" id="UP000269721"/>
    </source>
</evidence>
<dbReference type="Pfam" id="PF00856">
    <property type="entry name" value="SET"/>
    <property type="match status" value="1"/>
</dbReference>
<dbReference type="AlphaFoldDB" id="A0A4P9WCL5"/>
<protein>
    <recommendedName>
        <fullName evidence="1">SET domain-containing protein</fullName>
    </recommendedName>
</protein>
<evidence type="ECO:0000259" key="1">
    <source>
        <dbReference type="Pfam" id="PF00856"/>
    </source>
</evidence>
<dbReference type="PANTHER" id="PTHR12197:SF292">
    <property type="entry name" value="SET DOMAIN-CONTAINING PROTEIN"/>
    <property type="match status" value="1"/>
</dbReference>
<organism evidence="2 3">
    <name type="scientific">Blyttiomyces helicus</name>
    <dbReference type="NCBI Taxonomy" id="388810"/>
    <lineage>
        <taxon>Eukaryota</taxon>
        <taxon>Fungi</taxon>
        <taxon>Fungi incertae sedis</taxon>
        <taxon>Chytridiomycota</taxon>
        <taxon>Chytridiomycota incertae sedis</taxon>
        <taxon>Chytridiomycetes</taxon>
        <taxon>Chytridiomycetes incertae sedis</taxon>
        <taxon>Blyttiomyces</taxon>
    </lineage>
</organism>
<name>A0A4P9WCL5_9FUNG</name>
<sequence>MLRVLRRRMDEITGSSSGSAFDAVWALCDNRAHFSPARIASFSRIATALESYLRAVGAPADLLPGPLPLHDALISLISREECNSFGVYTFARKGPRSGRDSHGLALIPDAVYFNHGCLPNVGHVSRNVDGVPAYLFYALRDLDAGEEAEISYVELDDGEGAGVGRTVTERRDTLERLFLFRCDCARCRVEMGGGDSDVGRRELARMLCLEGGCRGRFVPADMAVGGRPVGLEEEDWVCEACGRKRV</sequence>
<proteinExistence type="predicted"/>
<feature type="domain" description="SET" evidence="1">
    <location>
        <begin position="111"/>
        <end position="152"/>
    </location>
</feature>
<dbReference type="Proteomes" id="UP000269721">
    <property type="component" value="Unassembled WGS sequence"/>
</dbReference>
<dbReference type="OrthoDB" id="1028014at2759"/>
<dbReference type="PANTHER" id="PTHR12197">
    <property type="entry name" value="HISTONE-LYSINE N-METHYLTRANSFERASE SMYD"/>
    <property type="match status" value="1"/>
</dbReference>